<accession>J3JE86</accession>
<evidence type="ECO:0008006" key="7">
    <source>
        <dbReference type="Google" id="ProtNLM"/>
    </source>
</evidence>
<dbReference type="Gene3D" id="1.10.8.80">
    <property type="entry name" value="Magnesium chelatase subunit I, C-Terminal domain"/>
    <property type="match status" value="1"/>
</dbReference>
<gene>
    <name evidence="5" type="ORF">HSB1_35610</name>
</gene>
<dbReference type="InterPro" id="IPR011703">
    <property type="entry name" value="ATPase_AAA-3"/>
</dbReference>
<organism evidence="5 6">
    <name type="scientific">Halogranum salarium B-1</name>
    <dbReference type="NCBI Taxonomy" id="1210908"/>
    <lineage>
        <taxon>Archaea</taxon>
        <taxon>Methanobacteriati</taxon>
        <taxon>Methanobacteriota</taxon>
        <taxon>Stenosarchaea group</taxon>
        <taxon>Halobacteria</taxon>
        <taxon>Halobacteriales</taxon>
        <taxon>Haloferacaceae</taxon>
    </lineage>
</organism>
<keyword evidence="1" id="KW-0547">Nucleotide-binding</keyword>
<dbReference type="PIRSF" id="PIRSF002849">
    <property type="entry name" value="AAA_ATPase_chaperone_MoxR_prd"/>
    <property type="match status" value="1"/>
</dbReference>
<dbReference type="GO" id="GO:0005524">
    <property type="term" value="F:ATP binding"/>
    <property type="evidence" value="ECO:0007669"/>
    <property type="project" value="UniProtKB-KW"/>
</dbReference>
<dbReference type="InterPro" id="IPR050764">
    <property type="entry name" value="CbbQ/NirQ/NorQ/GpvN"/>
</dbReference>
<dbReference type="Pfam" id="PF17863">
    <property type="entry name" value="AAA_lid_2"/>
    <property type="match status" value="1"/>
</dbReference>
<dbReference type="PANTHER" id="PTHR42759">
    <property type="entry name" value="MOXR FAMILY PROTEIN"/>
    <property type="match status" value="1"/>
</dbReference>
<dbReference type="SUPFAM" id="SSF52540">
    <property type="entry name" value="P-loop containing nucleoside triphosphate hydrolases"/>
    <property type="match status" value="1"/>
</dbReference>
<sequence>MVYRVVFVADRLSETVLPLGGATFNCPFCDATRMNVTEAAATCDDVLDAVGGAVIADRAFLETVLTGVLSRGHVLLEDVPGTGKTLTARSFADALGLSFKRIQFTPDLLPSDITGSNVFNKETSAFEFNPGPVFANIVLADEINRAPPKTQAALLEAMGEGQVTVDGETHLLPDPFFVIATQNPVEQEGTFALPEAQRDRFVVKTEMGYPSRAGERELIDRRASRSAQSPSVEAVIRGDVVAELQAVPETVRVDGKLRDYVVDLGRATRVDERVEVGVSPRGIQRLFEAARAVAVLQGRDYVVPDDVKRIAVPVFQHRLVLRTEAAVRDTDPRDVARDVLDSVDVPAVASS</sequence>
<feature type="domain" description="ATPase AAA-3" evidence="3">
    <location>
        <begin position="73"/>
        <end position="202"/>
    </location>
</feature>
<dbReference type="eggNOG" id="arCOG00434">
    <property type="taxonomic scope" value="Archaea"/>
</dbReference>
<evidence type="ECO:0000259" key="3">
    <source>
        <dbReference type="Pfam" id="PF07726"/>
    </source>
</evidence>
<evidence type="ECO:0000313" key="6">
    <source>
        <dbReference type="Proteomes" id="UP000007813"/>
    </source>
</evidence>
<dbReference type="Gene3D" id="3.40.50.300">
    <property type="entry name" value="P-loop containing nucleotide triphosphate hydrolases"/>
    <property type="match status" value="1"/>
</dbReference>
<reference evidence="5 6" key="1">
    <citation type="journal article" date="2012" name="J. Bacteriol.">
        <title>Draft Genome Sequence of the Extremely Halophilic Archaeon Halogranum salarium B-1T.</title>
        <authorList>
            <person name="Kim K.K."/>
            <person name="Lee K.C."/>
            <person name="Lee J.S."/>
        </authorList>
    </citation>
    <scope>NUCLEOTIDE SEQUENCE [LARGE SCALE GENOMIC DNA]</scope>
    <source>
        <strain evidence="5 6">B-1</strain>
    </source>
</reference>
<proteinExistence type="predicted"/>
<dbReference type="PATRIC" id="fig|1210908.3.peg.3393"/>
<evidence type="ECO:0000259" key="4">
    <source>
        <dbReference type="Pfam" id="PF17863"/>
    </source>
</evidence>
<dbReference type="EMBL" id="ALJD01000009">
    <property type="protein sequence ID" value="EJN58144.1"/>
    <property type="molecule type" value="Genomic_DNA"/>
</dbReference>
<dbReference type="Pfam" id="PF07726">
    <property type="entry name" value="AAA_3"/>
    <property type="match status" value="1"/>
</dbReference>
<evidence type="ECO:0000256" key="1">
    <source>
        <dbReference type="ARBA" id="ARBA00022741"/>
    </source>
</evidence>
<dbReference type="Proteomes" id="UP000007813">
    <property type="component" value="Unassembled WGS sequence"/>
</dbReference>
<comment type="caution">
    <text evidence="5">The sequence shown here is derived from an EMBL/GenBank/DDBJ whole genome shotgun (WGS) entry which is preliminary data.</text>
</comment>
<evidence type="ECO:0000256" key="2">
    <source>
        <dbReference type="ARBA" id="ARBA00022840"/>
    </source>
</evidence>
<evidence type="ECO:0000313" key="5">
    <source>
        <dbReference type="EMBL" id="EJN58144.1"/>
    </source>
</evidence>
<dbReference type="AlphaFoldDB" id="J3JE86"/>
<dbReference type="GO" id="GO:0016887">
    <property type="term" value="F:ATP hydrolysis activity"/>
    <property type="evidence" value="ECO:0007669"/>
    <property type="project" value="InterPro"/>
</dbReference>
<dbReference type="PANTHER" id="PTHR42759:SF5">
    <property type="entry name" value="METHANOL DEHYDROGENASE REGULATOR"/>
    <property type="match status" value="1"/>
</dbReference>
<feature type="domain" description="ChlI/MoxR AAA lid" evidence="4">
    <location>
        <begin position="266"/>
        <end position="332"/>
    </location>
</feature>
<dbReference type="InterPro" id="IPR041628">
    <property type="entry name" value="ChlI/MoxR_AAA_lid"/>
</dbReference>
<protein>
    <recommendedName>
        <fullName evidence="7">MoxR-like ATPase</fullName>
    </recommendedName>
</protein>
<dbReference type="CDD" id="cd00009">
    <property type="entry name" value="AAA"/>
    <property type="match status" value="1"/>
</dbReference>
<keyword evidence="2" id="KW-0067">ATP-binding</keyword>
<name>J3JE86_9EURY</name>
<dbReference type="FunFam" id="3.40.50.300:FF:000640">
    <property type="entry name" value="MoxR family ATPase"/>
    <property type="match status" value="1"/>
</dbReference>
<dbReference type="InterPro" id="IPR027417">
    <property type="entry name" value="P-loop_NTPase"/>
</dbReference>